<dbReference type="Proteomes" id="UP000078540">
    <property type="component" value="Unassembled WGS sequence"/>
</dbReference>
<feature type="compositionally biased region" description="Basic and acidic residues" evidence="5">
    <location>
        <begin position="540"/>
        <end position="551"/>
    </location>
</feature>
<protein>
    <submittedName>
        <fullName evidence="7">CD63 antigen</fullName>
    </submittedName>
</protein>
<evidence type="ECO:0000313" key="7">
    <source>
        <dbReference type="EMBL" id="KYM87159.1"/>
    </source>
</evidence>
<dbReference type="GO" id="GO:0005886">
    <property type="term" value="C:plasma membrane"/>
    <property type="evidence" value="ECO:0007669"/>
    <property type="project" value="TreeGrafter"/>
</dbReference>
<dbReference type="Pfam" id="PF00335">
    <property type="entry name" value="Tetraspanin"/>
    <property type="match status" value="1"/>
</dbReference>
<dbReference type="CDD" id="cd03127">
    <property type="entry name" value="tetraspanin_LEL"/>
    <property type="match status" value="1"/>
</dbReference>
<accession>A0A151I588</accession>
<dbReference type="STRING" id="520822.A0A151I588"/>
<dbReference type="OrthoDB" id="5870230at2759"/>
<dbReference type="Gene3D" id="1.10.1450.10">
    <property type="entry name" value="Tetraspanin"/>
    <property type="match status" value="1"/>
</dbReference>
<keyword evidence="2 6" id="KW-0812">Transmembrane</keyword>
<comment type="subcellular location">
    <subcellularLocation>
        <location evidence="1">Membrane</location>
        <topology evidence="1">Multi-pass membrane protein</topology>
    </subcellularLocation>
</comment>
<feature type="compositionally biased region" description="Polar residues" evidence="5">
    <location>
        <begin position="552"/>
        <end position="562"/>
    </location>
</feature>
<feature type="transmembrane region" description="Helical" evidence="6">
    <location>
        <begin position="58"/>
        <end position="83"/>
    </location>
</feature>
<reference evidence="7 8" key="1">
    <citation type="submission" date="2015-09" db="EMBL/GenBank/DDBJ databases">
        <title>Atta colombica WGS genome.</title>
        <authorList>
            <person name="Nygaard S."/>
            <person name="Hu H."/>
            <person name="Boomsma J."/>
            <person name="Zhang G."/>
        </authorList>
    </citation>
    <scope>NUCLEOTIDE SEQUENCE [LARGE SCALE GENOMIC DNA]</scope>
    <source>
        <strain evidence="7">Treedump-2</strain>
        <tissue evidence="7">Whole body</tissue>
    </source>
</reference>
<dbReference type="PRINTS" id="PR00259">
    <property type="entry name" value="TMFOUR"/>
</dbReference>
<dbReference type="PANTHER" id="PTHR19282:SF428">
    <property type="entry name" value="TETRASPANIN 68C, ISOFORM A"/>
    <property type="match status" value="1"/>
</dbReference>
<evidence type="ECO:0000256" key="4">
    <source>
        <dbReference type="ARBA" id="ARBA00023136"/>
    </source>
</evidence>
<evidence type="ECO:0000313" key="8">
    <source>
        <dbReference type="Proteomes" id="UP000078540"/>
    </source>
</evidence>
<keyword evidence="3 6" id="KW-1133">Transmembrane helix</keyword>
<evidence type="ECO:0000256" key="2">
    <source>
        <dbReference type="ARBA" id="ARBA00022692"/>
    </source>
</evidence>
<evidence type="ECO:0000256" key="3">
    <source>
        <dbReference type="ARBA" id="ARBA00022989"/>
    </source>
</evidence>
<evidence type="ECO:0000256" key="5">
    <source>
        <dbReference type="SAM" id="MobiDB-lite"/>
    </source>
</evidence>
<dbReference type="KEGG" id="acoc:108684563"/>
<keyword evidence="8" id="KW-1185">Reference proteome</keyword>
<dbReference type="InterPro" id="IPR008952">
    <property type="entry name" value="Tetraspanin_EC2_sf"/>
</dbReference>
<dbReference type="SUPFAM" id="SSF48652">
    <property type="entry name" value="Tetraspanin"/>
    <property type="match status" value="1"/>
</dbReference>
<dbReference type="InterPro" id="IPR018499">
    <property type="entry name" value="Tetraspanin/Peripherin"/>
</dbReference>
<dbReference type="PANTHER" id="PTHR19282">
    <property type="entry name" value="TETRASPANIN"/>
    <property type="match status" value="1"/>
</dbReference>
<feature type="compositionally biased region" description="Polar residues" evidence="5">
    <location>
        <begin position="275"/>
        <end position="289"/>
    </location>
</feature>
<evidence type="ECO:0000256" key="1">
    <source>
        <dbReference type="ARBA" id="ARBA00004141"/>
    </source>
</evidence>
<dbReference type="AlphaFoldDB" id="A0A151I588"/>
<keyword evidence="4 6" id="KW-0472">Membrane</keyword>
<proteinExistence type="predicted"/>
<feature type="transmembrane region" description="Helical" evidence="6">
    <location>
        <begin position="12"/>
        <end position="36"/>
    </location>
</feature>
<sequence>MGTRKLDISLVFVCCSNIIFLISGFMLMSLGGLLLADNERILLSRLLGPGDIHPDQPLFYYLAFAIVTLGFLIAIIGLLGCWAACLFNRCITISYLLTIILLLLGECIVCIIAVFWPHILGIDVRPARLIRALQRSYAVPGREQFTAALDLAQTIFTCCGINGSSNYGTSWWRLQEVSRRELVVPLSCCTLNNANETGSFLNPEPANLTLCQALNPAEHQYARHTMGCLEHIEKWTQDQTLILLAIVLVVMFVEVMTLLSILLACSRDNRKSKSQASTFTSTQTLSPFNENDHDFKGSEERTAVDIKDTNKRETCDDTKYNGLATTGKSIIEEWRNPPKYSEDLLRSDQMYEERAVDVVIDNRPPLNLSKRHPQYASKIADNNTNKNNNDDELIKIKRPQGGGTVRSIPIKDYQASIAHNIGTLRRSVAPQSQFESLVSEPEKSVYVPLRKRIPLTNNLHHRSAPQTTCIAAQTLKTDNVRKKSCCFCDSQHNSRGFCYANTDSSKHVKDIRYFNETEDQRSQDGSDIDEYFHRSSHGKFSNDHRVLRNTRESSGTVTVTGTKNEKAKAEEEEAEAQLAEGHVGQKISVYERNTQRSLRGANPRYRSPFEIKGYRTIGVPLVGMHNACGLPVVASWHDHELLDSLRINRKLAKITGSIYKIPRTIPNVRQRTQPRRKVLQSDRGMIHPRDIDRGVKRSMVKSVGYLDAINSSGKSRRKHHRSSFTTAKVGSLSSKNSFKRMPRRYGIKTNSLVDTFGRKSIKGGNAKRTTLYAKDDGEEPVQVLKSLCLNPLARANPETDIMW</sequence>
<feature type="region of interest" description="Disordered" evidence="5">
    <location>
        <begin position="517"/>
        <end position="571"/>
    </location>
</feature>
<feature type="transmembrane region" description="Helical" evidence="6">
    <location>
        <begin position="241"/>
        <end position="265"/>
    </location>
</feature>
<organism evidence="7 8">
    <name type="scientific">Atta colombica</name>
    <dbReference type="NCBI Taxonomy" id="520822"/>
    <lineage>
        <taxon>Eukaryota</taxon>
        <taxon>Metazoa</taxon>
        <taxon>Ecdysozoa</taxon>
        <taxon>Arthropoda</taxon>
        <taxon>Hexapoda</taxon>
        <taxon>Insecta</taxon>
        <taxon>Pterygota</taxon>
        <taxon>Neoptera</taxon>
        <taxon>Endopterygota</taxon>
        <taxon>Hymenoptera</taxon>
        <taxon>Apocrita</taxon>
        <taxon>Aculeata</taxon>
        <taxon>Formicoidea</taxon>
        <taxon>Formicidae</taxon>
        <taxon>Myrmicinae</taxon>
        <taxon>Atta</taxon>
    </lineage>
</organism>
<gene>
    <name evidence="7" type="ORF">ALC53_03571</name>
</gene>
<feature type="region of interest" description="Disordered" evidence="5">
    <location>
        <begin position="275"/>
        <end position="304"/>
    </location>
</feature>
<feature type="transmembrane region" description="Helical" evidence="6">
    <location>
        <begin position="95"/>
        <end position="116"/>
    </location>
</feature>
<feature type="compositionally biased region" description="Basic and acidic residues" evidence="5">
    <location>
        <begin position="290"/>
        <end position="304"/>
    </location>
</feature>
<evidence type="ECO:0000256" key="6">
    <source>
        <dbReference type="SAM" id="Phobius"/>
    </source>
</evidence>
<name>A0A151I588_9HYME</name>
<dbReference type="EMBL" id="KQ976434">
    <property type="protein sequence ID" value="KYM87159.1"/>
    <property type="molecule type" value="Genomic_DNA"/>
</dbReference>